<dbReference type="InterPro" id="IPR045576">
    <property type="entry name" value="RPC5_C"/>
</dbReference>
<dbReference type="PANTHER" id="PTHR12069">
    <property type="entry name" value="DNA-DIRECTED RNA POLYMERASES III 80 KDA POLYPEPTIDE RNA POLYMERASE III SUBUNIT 5"/>
    <property type="match status" value="1"/>
</dbReference>
<evidence type="ECO:0000313" key="3">
    <source>
        <dbReference type="EMBL" id="KFO27999.1"/>
    </source>
</evidence>
<dbReference type="PANTHER" id="PTHR12069:SF0">
    <property type="entry name" value="DNA-DIRECTED RNA POLYMERASE III SUBUNIT RPC5"/>
    <property type="match status" value="1"/>
</dbReference>
<feature type="region of interest" description="Disordered" evidence="1">
    <location>
        <begin position="1"/>
        <end position="42"/>
    </location>
</feature>
<dbReference type="InterPro" id="IPR006886">
    <property type="entry name" value="RNA_pol_III_Rpc5"/>
</dbReference>
<dbReference type="EMBL" id="KN122831">
    <property type="protein sequence ID" value="KFO27999.1"/>
    <property type="molecule type" value="Genomic_DNA"/>
</dbReference>
<organism evidence="3 4">
    <name type="scientific">Fukomys damarensis</name>
    <name type="common">Damaraland mole rat</name>
    <name type="synonym">Cryptomys damarensis</name>
    <dbReference type="NCBI Taxonomy" id="885580"/>
    <lineage>
        <taxon>Eukaryota</taxon>
        <taxon>Metazoa</taxon>
        <taxon>Chordata</taxon>
        <taxon>Craniata</taxon>
        <taxon>Vertebrata</taxon>
        <taxon>Euteleostomi</taxon>
        <taxon>Mammalia</taxon>
        <taxon>Eutheria</taxon>
        <taxon>Euarchontoglires</taxon>
        <taxon>Glires</taxon>
        <taxon>Rodentia</taxon>
        <taxon>Hystricomorpha</taxon>
        <taxon>Bathyergidae</taxon>
        <taxon>Fukomys</taxon>
    </lineage>
</organism>
<dbReference type="GO" id="GO:0042797">
    <property type="term" value="P:tRNA transcription by RNA polymerase III"/>
    <property type="evidence" value="ECO:0007669"/>
    <property type="project" value="TreeGrafter"/>
</dbReference>
<keyword evidence="3" id="KW-0240">DNA-directed RNA polymerase</keyword>
<keyword evidence="3" id="KW-0804">Transcription</keyword>
<evidence type="ECO:0000256" key="1">
    <source>
        <dbReference type="SAM" id="MobiDB-lite"/>
    </source>
</evidence>
<gene>
    <name evidence="3" type="ORF">H920_10605</name>
</gene>
<dbReference type="AlphaFoldDB" id="A0A091D7A0"/>
<evidence type="ECO:0000259" key="2">
    <source>
        <dbReference type="Pfam" id="PF19725"/>
    </source>
</evidence>
<name>A0A091D7A0_FUKDA</name>
<dbReference type="GO" id="GO:0005666">
    <property type="term" value="C:RNA polymerase III complex"/>
    <property type="evidence" value="ECO:0007669"/>
    <property type="project" value="TreeGrafter"/>
</dbReference>
<keyword evidence="4" id="KW-1185">Reference proteome</keyword>
<reference evidence="3 4" key="1">
    <citation type="submission" date="2013-11" db="EMBL/GenBank/DDBJ databases">
        <title>The Damaraland mole rat (Fukomys damarensis) genome and evolution of African mole rats.</title>
        <authorList>
            <person name="Gladyshev V.N."/>
            <person name="Fang X."/>
        </authorList>
    </citation>
    <scope>NUCLEOTIDE SEQUENCE [LARGE SCALE GENOMIC DNA]</scope>
    <source>
        <tissue evidence="3">Liver</tissue>
    </source>
</reference>
<feature type="compositionally biased region" description="Acidic residues" evidence="1">
    <location>
        <begin position="14"/>
        <end position="31"/>
    </location>
</feature>
<accession>A0A091D7A0</accession>
<protein>
    <submittedName>
        <fullName evidence="3">DNA-directed RNA polymerase III subunit RPC5</fullName>
    </submittedName>
</protein>
<evidence type="ECO:0000313" key="4">
    <source>
        <dbReference type="Proteomes" id="UP000028990"/>
    </source>
</evidence>
<dbReference type="Pfam" id="PF19725">
    <property type="entry name" value="RPC5_C"/>
    <property type="match status" value="1"/>
</dbReference>
<dbReference type="Proteomes" id="UP000028990">
    <property type="component" value="Unassembled WGS sequence"/>
</dbReference>
<sequence>MQAMPVVQIKEEPLSEEGEDEDKQGIEEETVGGDSLNGHPPRGCTSIPVARELWAFGKATFQSQFVLTLSELKRLFHRPVATCPVAMGSSVASRTTCRRPRCWPLAVSRYWCRFPRQTAASPNEQKVFALWESGDRSEQHGQVLFEIFSKNYRVHRNMIPSHLTQECGEDLIKQEVIKVLKDCNASYGDMWYLKGRTGLTVVANH</sequence>
<feature type="domain" description="DNA-directed RNA polymerase III subunit RPC5 C-terminal" evidence="2">
    <location>
        <begin position="7"/>
        <end position="196"/>
    </location>
</feature>
<proteinExistence type="predicted"/>